<dbReference type="EMBL" id="JAUUTY010000004">
    <property type="protein sequence ID" value="KAK1648703.1"/>
    <property type="molecule type" value="Genomic_DNA"/>
</dbReference>
<feature type="region of interest" description="Disordered" evidence="1">
    <location>
        <begin position="47"/>
        <end position="69"/>
    </location>
</feature>
<reference evidence="3" key="1">
    <citation type="submission" date="2023-07" db="EMBL/GenBank/DDBJ databases">
        <title>A chromosome-level genome assembly of Lolium multiflorum.</title>
        <authorList>
            <person name="Chen Y."/>
            <person name="Copetti D."/>
            <person name="Kolliker R."/>
            <person name="Studer B."/>
        </authorList>
    </citation>
    <scope>NUCLEOTIDE SEQUENCE</scope>
    <source>
        <strain evidence="3">02402/16</strain>
        <tissue evidence="3">Leaf</tissue>
    </source>
</reference>
<dbReference type="Gene3D" id="1.10.340.70">
    <property type="match status" value="1"/>
</dbReference>
<name>A0AAD8SCF1_LOLMU</name>
<comment type="caution">
    <text evidence="3">The sequence shown here is derived from an EMBL/GenBank/DDBJ whole genome shotgun (WGS) entry which is preliminary data.</text>
</comment>
<proteinExistence type="predicted"/>
<evidence type="ECO:0000313" key="3">
    <source>
        <dbReference type="EMBL" id="KAK1648703.1"/>
    </source>
</evidence>
<dbReference type="AlphaFoldDB" id="A0AAD8SCF1"/>
<feature type="domain" description="Integrase zinc-binding" evidence="2">
    <location>
        <begin position="80"/>
        <end position="116"/>
    </location>
</feature>
<dbReference type="Proteomes" id="UP001231189">
    <property type="component" value="Unassembled WGS sequence"/>
</dbReference>
<evidence type="ECO:0000259" key="2">
    <source>
        <dbReference type="Pfam" id="PF17921"/>
    </source>
</evidence>
<feature type="compositionally biased region" description="Acidic residues" evidence="1">
    <location>
        <begin position="211"/>
        <end position="222"/>
    </location>
</feature>
<feature type="region of interest" description="Disordered" evidence="1">
    <location>
        <begin position="195"/>
        <end position="297"/>
    </location>
</feature>
<evidence type="ECO:0000256" key="1">
    <source>
        <dbReference type="SAM" id="MobiDB-lite"/>
    </source>
</evidence>
<dbReference type="PANTHER" id="PTHR35046">
    <property type="entry name" value="ZINC KNUCKLE (CCHC-TYPE) FAMILY PROTEIN"/>
    <property type="match status" value="1"/>
</dbReference>
<sequence>MPLVLMYKGEVLVSNDMTPISLGVSHVLQEFGDVFPEEVPAGLPSLRGTEHQIDLNPGASLPNRAPYRTNPEETKEIQKQESHAGGLMGHFGREKTLLILADHFYWPNMRRDVDKVNMEASKRADFVWKIHEKTKELIEKKGKNNAARMNKKCKEMLLKPGDMAWVHFRKDRYEDKGSIARGGGEQLDMVLEMKTSHERAREEREACAKEGEEEVQDDATLDDTDRHAGQPAPHPAPPAHTSGDRRLPAPAPVHRAPFRSGAPPVRGRSMSARLAPGPVDRPPRRPCPSQSRPDPDMGRFVVVFFDFWSS</sequence>
<gene>
    <name evidence="3" type="ORF">QYE76_066508</name>
</gene>
<accession>A0AAD8SCF1</accession>
<dbReference type="PANTHER" id="PTHR35046:SF9">
    <property type="entry name" value="RNA-DIRECTED DNA POLYMERASE"/>
    <property type="match status" value="1"/>
</dbReference>
<dbReference type="Pfam" id="PF17921">
    <property type="entry name" value="Integrase_H2C2"/>
    <property type="match status" value="1"/>
</dbReference>
<evidence type="ECO:0000313" key="4">
    <source>
        <dbReference type="Proteomes" id="UP001231189"/>
    </source>
</evidence>
<organism evidence="3 4">
    <name type="scientific">Lolium multiflorum</name>
    <name type="common">Italian ryegrass</name>
    <name type="synonym">Lolium perenne subsp. multiflorum</name>
    <dbReference type="NCBI Taxonomy" id="4521"/>
    <lineage>
        <taxon>Eukaryota</taxon>
        <taxon>Viridiplantae</taxon>
        <taxon>Streptophyta</taxon>
        <taxon>Embryophyta</taxon>
        <taxon>Tracheophyta</taxon>
        <taxon>Spermatophyta</taxon>
        <taxon>Magnoliopsida</taxon>
        <taxon>Liliopsida</taxon>
        <taxon>Poales</taxon>
        <taxon>Poaceae</taxon>
        <taxon>BOP clade</taxon>
        <taxon>Pooideae</taxon>
        <taxon>Poodae</taxon>
        <taxon>Poeae</taxon>
        <taxon>Poeae Chloroplast Group 2 (Poeae type)</taxon>
        <taxon>Loliodinae</taxon>
        <taxon>Loliinae</taxon>
        <taxon>Lolium</taxon>
    </lineage>
</organism>
<protein>
    <recommendedName>
        <fullName evidence="2">Integrase zinc-binding domain-containing protein</fullName>
    </recommendedName>
</protein>
<keyword evidence="4" id="KW-1185">Reference proteome</keyword>
<dbReference type="InterPro" id="IPR041588">
    <property type="entry name" value="Integrase_H2C2"/>
</dbReference>
<feature type="compositionally biased region" description="Basic and acidic residues" evidence="1">
    <location>
        <begin position="195"/>
        <end position="210"/>
    </location>
</feature>